<dbReference type="EMBL" id="SNRW01028481">
    <property type="protein sequence ID" value="KAA6359374.1"/>
    <property type="molecule type" value="Genomic_DNA"/>
</dbReference>
<gene>
    <name evidence="5" type="ORF">EZS28_045099</name>
</gene>
<keyword evidence="2 3" id="KW-0694">RNA-binding</keyword>
<evidence type="ECO:0000313" key="6">
    <source>
        <dbReference type="Proteomes" id="UP000324800"/>
    </source>
</evidence>
<keyword evidence="1" id="KW-0677">Repeat</keyword>
<dbReference type="GO" id="GO:0003723">
    <property type="term" value="F:RNA binding"/>
    <property type="evidence" value="ECO:0007669"/>
    <property type="project" value="UniProtKB-UniRule"/>
</dbReference>
<comment type="caution">
    <text evidence="5">The sequence shown here is derived from an EMBL/GenBank/DDBJ whole genome shotgun (WGS) entry which is preliminary data.</text>
</comment>
<evidence type="ECO:0000256" key="2">
    <source>
        <dbReference type="ARBA" id="ARBA00022884"/>
    </source>
</evidence>
<evidence type="ECO:0000256" key="1">
    <source>
        <dbReference type="ARBA" id="ARBA00022737"/>
    </source>
</evidence>
<proteinExistence type="predicted"/>
<dbReference type="InterPro" id="IPR012677">
    <property type="entry name" value="Nucleotide-bd_a/b_plait_sf"/>
</dbReference>
<evidence type="ECO:0000256" key="3">
    <source>
        <dbReference type="PROSITE-ProRule" id="PRU00176"/>
    </source>
</evidence>
<dbReference type="AlphaFoldDB" id="A0A5J4TLT9"/>
<feature type="domain" description="RRM" evidence="4">
    <location>
        <begin position="89"/>
        <end position="164"/>
    </location>
</feature>
<evidence type="ECO:0000313" key="5">
    <source>
        <dbReference type="EMBL" id="KAA6359374.1"/>
    </source>
</evidence>
<organism evidence="5 6">
    <name type="scientific">Streblomastix strix</name>
    <dbReference type="NCBI Taxonomy" id="222440"/>
    <lineage>
        <taxon>Eukaryota</taxon>
        <taxon>Metamonada</taxon>
        <taxon>Preaxostyla</taxon>
        <taxon>Oxymonadida</taxon>
        <taxon>Streblomastigidae</taxon>
        <taxon>Streblomastix</taxon>
    </lineage>
</organism>
<protein>
    <recommendedName>
        <fullName evidence="4">RRM domain-containing protein</fullName>
    </recommendedName>
</protein>
<sequence>MESWGIRVSWEGDGLDEQKLRQYFSTLNAIDVISEQTEPDSNDNYAFITLSSQQQAQSVQQQTNGIIINDTCIEVRVEQRVIKSQFNRRCLIIKNIPASITNRIIQLVFTPFNLISSTVDFNRQSKSFEAQIQFEFEDDAKDAINLMNGKQINNYKITIEYQKLDESSEQYIPNTNRRPLRPFFNASIINYYPVCLLLY</sequence>
<dbReference type="Pfam" id="PF00076">
    <property type="entry name" value="RRM_1"/>
    <property type="match status" value="2"/>
</dbReference>
<name>A0A5J4TLT9_9EUKA</name>
<dbReference type="SUPFAM" id="SSF54928">
    <property type="entry name" value="RNA-binding domain, RBD"/>
    <property type="match status" value="1"/>
</dbReference>
<reference evidence="5 6" key="1">
    <citation type="submission" date="2019-03" db="EMBL/GenBank/DDBJ databases">
        <title>Single cell metagenomics reveals metabolic interactions within the superorganism composed of flagellate Streblomastix strix and complex community of Bacteroidetes bacteria on its surface.</title>
        <authorList>
            <person name="Treitli S.C."/>
            <person name="Kolisko M."/>
            <person name="Husnik F."/>
            <person name="Keeling P."/>
            <person name="Hampl V."/>
        </authorList>
    </citation>
    <scope>NUCLEOTIDE SEQUENCE [LARGE SCALE GENOMIC DNA]</scope>
    <source>
        <strain evidence="5">ST1C</strain>
    </source>
</reference>
<dbReference type="InterPro" id="IPR000504">
    <property type="entry name" value="RRM_dom"/>
</dbReference>
<dbReference type="InterPro" id="IPR035979">
    <property type="entry name" value="RBD_domain_sf"/>
</dbReference>
<accession>A0A5J4TLT9</accession>
<dbReference type="PANTHER" id="PTHR24012">
    <property type="entry name" value="RNA BINDING PROTEIN"/>
    <property type="match status" value="1"/>
</dbReference>
<evidence type="ECO:0000259" key="4">
    <source>
        <dbReference type="PROSITE" id="PS50102"/>
    </source>
</evidence>
<dbReference type="OrthoDB" id="752362at2759"/>
<dbReference type="Gene3D" id="3.30.70.330">
    <property type="match status" value="2"/>
</dbReference>
<dbReference type="SMART" id="SM00360">
    <property type="entry name" value="RRM"/>
    <property type="match status" value="2"/>
</dbReference>
<dbReference type="Proteomes" id="UP000324800">
    <property type="component" value="Unassembled WGS sequence"/>
</dbReference>
<dbReference type="PROSITE" id="PS50102">
    <property type="entry name" value="RRM"/>
    <property type="match status" value="2"/>
</dbReference>
<feature type="domain" description="RRM" evidence="4">
    <location>
        <begin position="1"/>
        <end position="80"/>
    </location>
</feature>